<comment type="caution">
    <text evidence="1">The sequence shown here is derived from an EMBL/GenBank/DDBJ whole genome shotgun (WGS) entry which is preliminary data.</text>
</comment>
<keyword evidence="2" id="KW-1185">Reference proteome</keyword>
<dbReference type="Proteomes" id="UP001146351">
    <property type="component" value="Unassembled WGS sequence"/>
</dbReference>
<dbReference type="AlphaFoldDB" id="A0A9W9ICP4"/>
<evidence type="ECO:0000313" key="2">
    <source>
        <dbReference type="Proteomes" id="UP001146351"/>
    </source>
</evidence>
<reference evidence="1" key="2">
    <citation type="journal article" date="2023" name="IMA Fungus">
        <title>Comparative genomic study of the Penicillium genus elucidates a diverse pangenome and 15 lateral gene transfer events.</title>
        <authorList>
            <person name="Petersen C."/>
            <person name="Sorensen T."/>
            <person name="Nielsen M.R."/>
            <person name="Sondergaard T.E."/>
            <person name="Sorensen J.L."/>
            <person name="Fitzpatrick D.A."/>
            <person name="Frisvad J.C."/>
            <person name="Nielsen K.L."/>
        </authorList>
    </citation>
    <scope>NUCLEOTIDE SEQUENCE</scope>
    <source>
        <strain evidence="1">IBT 21917</strain>
    </source>
</reference>
<organism evidence="1 2">
    <name type="scientific">Penicillium capsulatum</name>
    <dbReference type="NCBI Taxonomy" id="69766"/>
    <lineage>
        <taxon>Eukaryota</taxon>
        <taxon>Fungi</taxon>
        <taxon>Dikarya</taxon>
        <taxon>Ascomycota</taxon>
        <taxon>Pezizomycotina</taxon>
        <taxon>Eurotiomycetes</taxon>
        <taxon>Eurotiomycetidae</taxon>
        <taxon>Eurotiales</taxon>
        <taxon>Aspergillaceae</taxon>
        <taxon>Penicillium</taxon>
    </lineage>
</organism>
<protein>
    <submittedName>
        <fullName evidence="1">Uncharacterized protein</fullName>
    </submittedName>
</protein>
<evidence type="ECO:0000313" key="1">
    <source>
        <dbReference type="EMBL" id="KAJ5172447.1"/>
    </source>
</evidence>
<accession>A0A9W9ICP4</accession>
<name>A0A9W9ICP4_9EURO</name>
<dbReference type="EMBL" id="JAPQKO010000003">
    <property type="protein sequence ID" value="KAJ5172447.1"/>
    <property type="molecule type" value="Genomic_DNA"/>
</dbReference>
<gene>
    <name evidence="1" type="ORF">N7492_005040</name>
</gene>
<reference evidence="1" key="1">
    <citation type="submission" date="2022-11" db="EMBL/GenBank/DDBJ databases">
        <authorList>
            <person name="Petersen C."/>
        </authorList>
    </citation>
    <scope>NUCLEOTIDE SEQUENCE</scope>
    <source>
        <strain evidence="1">IBT 21917</strain>
    </source>
</reference>
<sequence>MKKIQSWPHSTPYNALHALQPGQHDQSVQYQKFKDLKNCIVKIGAALPGGRGILFDVVKSNGLALSPVSVAFGG</sequence>
<proteinExistence type="predicted"/>